<dbReference type="EMBL" id="JAPDHF010000007">
    <property type="protein sequence ID" value="KAJ4015418.1"/>
    <property type="molecule type" value="Genomic_DNA"/>
</dbReference>
<evidence type="ECO:0000313" key="3">
    <source>
        <dbReference type="Proteomes" id="UP001152130"/>
    </source>
</evidence>
<organism evidence="2 3">
    <name type="scientific">Fusarium irregulare</name>
    <dbReference type="NCBI Taxonomy" id="2494466"/>
    <lineage>
        <taxon>Eukaryota</taxon>
        <taxon>Fungi</taxon>
        <taxon>Dikarya</taxon>
        <taxon>Ascomycota</taxon>
        <taxon>Pezizomycotina</taxon>
        <taxon>Sordariomycetes</taxon>
        <taxon>Hypocreomycetidae</taxon>
        <taxon>Hypocreales</taxon>
        <taxon>Nectriaceae</taxon>
        <taxon>Fusarium</taxon>
        <taxon>Fusarium incarnatum-equiseti species complex</taxon>
    </lineage>
</organism>
<feature type="compositionally biased region" description="Polar residues" evidence="1">
    <location>
        <begin position="76"/>
        <end position="86"/>
    </location>
</feature>
<reference evidence="2" key="1">
    <citation type="submission" date="2022-10" db="EMBL/GenBank/DDBJ databases">
        <title>Fusarium specimens isolated from Avocado Roots.</title>
        <authorList>
            <person name="Stajich J."/>
            <person name="Roper C."/>
            <person name="Heimlech-Rivalta G."/>
        </authorList>
    </citation>
    <scope>NUCLEOTIDE SEQUENCE</scope>
    <source>
        <strain evidence="2">CF00143</strain>
    </source>
</reference>
<feature type="compositionally biased region" description="Polar residues" evidence="1">
    <location>
        <begin position="36"/>
        <end position="58"/>
    </location>
</feature>
<keyword evidence="3" id="KW-1185">Reference proteome</keyword>
<dbReference type="AlphaFoldDB" id="A0A9W8U9P4"/>
<sequence>MDAFPTPATLLQQIQVTTNISKLTIQHRYPTFPITKLTTHSSKPATVSKNLSTMSLPQKRSGEVDRTNKPHKRQNRGSATSGSEDSSAMEELPSQGHDLSLSPTLNQSRRMYRDIFTNFGGMESEALSSRYMRSPSGLWTPPAEPLLDRLDRLERGQDRLRTEFDALHPMVASSVVNKTVTSELDTRVRALEAKSSSPSKEALLDENEQLHRNIALLEHNLTNQATTLQNVQQSNTELYNQLCQANAKIAFLEGGGLSDTTH</sequence>
<name>A0A9W8U9P4_9HYPO</name>
<feature type="region of interest" description="Disordered" evidence="1">
    <location>
        <begin position="36"/>
        <end position="106"/>
    </location>
</feature>
<proteinExistence type="predicted"/>
<comment type="caution">
    <text evidence="2">The sequence shown here is derived from an EMBL/GenBank/DDBJ whole genome shotgun (WGS) entry which is preliminary data.</text>
</comment>
<evidence type="ECO:0000313" key="2">
    <source>
        <dbReference type="EMBL" id="KAJ4015418.1"/>
    </source>
</evidence>
<protein>
    <submittedName>
        <fullName evidence="2">Uncharacterized protein</fullName>
    </submittedName>
</protein>
<accession>A0A9W8U9P4</accession>
<dbReference type="Proteomes" id="UP001152130">
    <property type="component" value="Unassembled WGS sequence"/>
</dbReference>
<gene>
    <name evidence="2" type="ORF">NW766_005761</name>
</gene>
<evidence type="ECO:0000256" key="1">
    <source>
        <dbReference type="SAM" id="MobiDB-lite"/>
    </source>
</evidence>